<dbReference type="PANTHER" id="PTHR47723">
    <property type="entry name" value="OS05G0353850 PROTEIN"/>
    <property type="match status" value="1"/>
</dbReference>
<gene>
    <name evidence="3" type="ORF">F3Y22_tig00010533pilonHSYRG00196</name>
</gene>
<organism evidence="3 4">
    <name type="scientific">Hibiscus syriacus</name>
    <name type="common">Rose of Sharon</name>
    <dbReference type="NCBI Taxonomy" id="106335"/>
    <lineage>
        <taxon>Eukaryota</taxon>
        <taxon>Viridiplantae</taxon>
        <taxon>Streptophyta</taxon>
        <taxon>Embryophyta</taxon>
        <taxon>Tracheophyta</taxon>
        <taxon>Spermatophyta</taxon>
        <taxon>Magnoliopsida</taxon>
        <taxon>eudicotyledons</taxon>
        <taxon>Gunneridae</taxon>
        <taxon>Pentapetalae</taxon>
        <taxon>rosids</taxon>
        <taxon>malvids</taxon>
        <taxon>Malvales</taxon>
        <taxon>Malvaceae</taxon>
        <taxon>Malvoideae</taxon>
        <taxon>Hibiscus</taxon>
    </lineage>
</organism>
<dbReference type="InterPro" id="IPR044730">
    <property type="entry name" value="RNase_H-like_dom_plant"/>
</dbReference>
<reference evidence="3" key="1">
    <citation type="submission" date="2019-09" db="EMBL/GenBank/DDBJ databases">
        <title>Draft genome information of white flower Hibiscus syriacus.</title>
        <authorList>
            <person name="Kim Y.-M."/>
        </authorList>
    </citation>
    <scope>NUCLEOTIDE SEQUENCE [LARGE SCALE GENOMIC DNA]</scope>
    <source>
        <strain evidence="3">YM2019G1</strain>
    </source>
</reference>
<evidence type="ECO:0000313" key="4">
    <source>
        <dbReference type="Proteomes" id="UP000436088"/>
    </source>
</evidence>
<name>A0A6A3C558_HIBSY</name>
<dbReference type="InterPro" id="IPR002156">
    <property type="entry name" value="RNaseH_domain"/>
</dbReference>
<feature type="compositionally biased region" description="Polar residues" evidence="1">
    <location>
        <begin position="77"/>
        <end position="90"/>
    </location>
</feature>
<protein>
    <recommendedName>
        <fullName evidence="2">RNase H type-1 domain-containing protein</fullName>
    </recommendedName>
</protein>
<sequence length="172" mass="19400">MYFGCPVCGHNEETIIHVLRDCPTAGAAWTRITPAQRHMFGILAWRLWKQRCSFIFNGEEVIQATRACDQSLRDQPKGSTLTAPRSSKSQPWRPPNIGVIKLNTDGAVRQPSTDASCGGVFRNSDGECLLGYSRYIGRCSILMDGLLLAWNQGYRCTEVEMDFLLNYFFELL</sequence>
<evidence type="ECO:0000259" key="2">
    <source>
        <dbReference type="Pfam" id="PF13456"/>
    </source>
</evidence>
<proteinExistence type="predicted"/>
<keyword evidence="4" id="KW-1185">Reference proteome</keyword>
<dbReference type="GO" id="GO:0004523">
    <property type="term" value="F:RNA-DNA hybrid ribonuclease activity"/>
    <property type="evidence" value="ECO:0007669"/>
    <property type="project" value="InterPro"/>
</dbReference>
<evidence type="ECO:0000256" key="1">
    <source>
        <dbReference type="SAM" id="MobiDB-lite"/>
    </source>
</evidence>
<evidence type="ECO:0000313" key="3">
    <source>
        <dbReference type="EMBL" id="KAE8724330.1"/>
    </source>
</evidence>
<dbReference type="InterPro" id="IPR053151">
    <property type="entry name" value="RNase_H-like"/>
</dbReference>
<dbReference type="AlphaFoldDB" id="A0A6A3C558"/>
<dbReference type="GO" id="GO:0003676">
    <property type="term" value="F:nucleic acid binding"/>
    <property type="evidence" value="ECO:0007669"/>
    <property type="project" value="InterPro"/>
</dbReference>
<dbReference type="PANTHER" id="PTHR47723:SF19">
    <property type="entry name" value="POLYNUCLEOTIDYL TRANSFERASE, RIBONUCLEASE H-LIKE SUPERFAMILY PROTEIN"/>
    <property type="match status" value="1"/>
</dbReference>
<dbReference type="EMBL" id="VEPZ02000472">
    <property type="protein sequence ID" value="KAE8724330.1"/>
    <property type="molecule type" value="Genomic_DNA"/>
</dbReference>
<dbReference type="Pfam" id="PF13456">
    <property type="entry name" value="RVT_3"/>
    <property type="match status" value="1"/>
</dbReference>
<feature type="region of interest" description="Disordered" evidence="1">
    <location>
        <begin position="73"/>
        <end position="95"/>
    </location>
</feature>
<comment type="caution">
    <text evidence="3">The sequence shown here is derived from an EMBL/GenBank/DDBJ whole genome shotgun (WGS) entry which is preliminary data.</text>
</comment>
<dbReference type="Proteomes" id="UP000436088">
    <property type="component" value="Unassembled WGS sequence"/>
</dbReference>
<dbReference type="CDD" id="cd06222">
    <property type="entry name" value="RNase_H_like"/>
    <property type="match status" value="1"/>
</dbReference>
<feature type="domain" description="RNase H type-1" evidence="2">
    <location>
        <begin position="103"/>
        <end position="162"/>
    </location>
</feature>
<accession>A0A6A3C558</accession>